<sequence length="802" mass="87331">MQSHAKAVIVGGGMMGVGLAYHLAEEGWSDVVLIEKGELTSGSTWHAAGQCPSFIGNYNMAKIHHYSNTLYPRLEEITGQPAGWHGCGGIRLATTQEEVDWFNYVAGFAPNVGFHMEVIGPDRIKELNPWLQTDGVLAGAWTTMDGHVDPSSACNAMAVGARQKGATIIRRNRVTDINRLPSGEWEVVTEQGNITCEHVVNAGGCYAREVGLWVGLDTPITNMEHHYLVTEALDAFKDWDGELPVMRDPATAGYYRQEQKAGLVGIYEHYGAQEAWEARGGFPEWDSENELFEGDIDRIAPWLEQAFERMPIFADAGIKRVINGAIPHTPDGNPLAGPAPGLRNFWQCCGASIGIAQGGGVGKYLAQWMVYGDSEINMACCDPRRFGGFADQNYTRAKSFEDYHEMFVTPLPGRESAAGREVLTTPLHEPLKAKGAAYTQVFGWERPMYFAPEGFVEDLQFRRNNTFDIVAEECRAVRERVGICDLSSFAKFDVTGPDAGALLDRLTANRLPKNKGGICLTHVLSENGRIIGEWTITRLADDRFYVLTGAGAELQALDCLSEAGDGVTVTNVTYDYGMLVVAGPKARDVLQPLTDADLSTPSFRWLSGQEITIAGVPLRALRVNYVGELGWELHAPMAELAKLYDAIWAEGTAHGIADFGVHAVNSLRMEKAYHGMNAELTNEITLIEANSARFYAPDKGDFRGRAGTENVRQQGIATKLVYGEVAATDCDIHGGEAVMQGDKVVGVCTSGGYGHATGKSLGFAYVDPEVSDGLEVVILGERRALKLLGSPVWDPSNARQKA</sequence>
<dbReference type="EMBL" id="CP031599">
    <property type="protein sequence ID" value="QEW29567.1"/>
    <property type="molecule type" value="Genomic_DNA"/>
</dbReference>
<feature type="domain" description="FAD dependent oxidoreductase central" evidence="6">
    <location>
        <begin position="372"/>
        <end position="422"/>
    </location>
</feature>
<dbReference type="Gene3D" id="3.30.9.10">
    <property type="entry name" value="D-Amino Acid Oxidase, subunit A, domain 2"/>
    <property type="match status" value="1"/>
</dbReference>
<dbReference type="GO" id="GO:0008168">
    <property type="term" value="F:methyltransferase activity"/>
    <property type="evidence" value="ECO:0007669"/>
    <property type="project" value="UniProtKB-KW"/>
</dbReference>
<dbReference type="PANTHER" id="PTHR43757">
    <property type="entry name" value="AMINOMETHYLTRANSFERASE"/>
    <property type="match status" value="1"/>
</dbReference>
<reference evidence="7 9" key="1">
    <citation type="submission" date="2015-04" db="EMBL/GenBank/DDBJ databases">
        <title>The draft genome sequence of Roseovarius indicus B108T.</title>
        <authorList>
            <person name="Li G."/>
            <person name="Lai Q."/>
            <person name="Shao Z."/>
            <person name="Yan P."/>
        </authorList>
    </citation>
    <scope>NUCLEOTIDE SEQUENCE [LARGE SCALE GENOMIC DNA]</scope>
    <source>
        <strain evidence="7 9">B108</strain>
    </source>
</reference>
<dbReference type="AlphaFoldDB" id="A0A0T5P7A7"/>
<dbReference type="Pfam" id="PF16350">
    <property type="entry name" value="FAO_M"/>
    <property type="match status" value="1"/>
</dbReference>
<proteinExistence type="inferred from homology"/>
<evidence type="ECO:0000259" key="5">
    <source>
        <dbReference type="Pfam" id="PF08669"/>
    </source>
</evidence>
<dbReference type="InterPro" id="IPR029043">
    <property type="entry name" value="GcvT/YgfZ_C"/>
</dbReference>
<name>A0A0T5P7A7_9RHOB</name>
<evidence type="ECO:0000256" key="1">
    <source>
        <dbReference type="ARBA" id="ARBA00008609"/>
    </source>
</evidence>
<comment type="similarity">
    <text evidence="1">Belongs to the GcvT family.</text>
</comment>
<evidence type="ECO:0000259" key="3">
    <source>
        <dbReference type="Pfam" id="PF01266"/>
    </source>
</evidence>
<dbReference type="Pfam" id="PF01571">
    <property type="entry name" value="GCV_T"/>
    <property type="match status" value="1"/>
</dbReference>
<dbReference type="STRING" id="540747.SAMN04488031_110170"/>
<keyword evidence="9" id="KW-1185">Reference proteome</keyword>
<dbReference type="Gene3D" id="3.30.1360.120">
    <property type="entry name" value="Probable tRNA modification gtpase trme, domain 1"/>
    <property type="match status" value="1"/>
</dbReference>
<dbReference type="SUPFAM" id="SSF51905">
    <property type="entry name" value="FAD/NAD(P)-binding domain"/>
    <property type="match status" value="1"/>
</dbReference>
<reference evidence="8 10" key="2">
    <citation type="submission" date="2018-08" db="EMBL/GenBank/DDBJ databases">
        <title>Genetic Globetrotter - A new plasmid hitch-hiking vast phylogenetic and geographic distances.</title>
        <authorList>
            <person name="Vollmers J."/>
            <person name="Petersen J."/>
        </authorList>
    </citation>
    <scope>NUCLEOTIDE SEQUENCE [LARGE SCALE GENOMIC DNA]</scope>
    <source>
        <strain evidence="8 10">DSM 26383</strain>
        <plasmid evidence="8">pRIdsm_01</plasmid>
        <plasmid evidence="10">pridsm_01</plasmid>
    </source>
</reference>
<dbReference type="InterPro" id="IPR036188">
    <property type="entry name" value="FAD/NAD-bd_sf"/>
</dbReference>
<dbReference type="PATRIC" id="fig|540747.5.peg.726"/>
<dbReference type="GO" id="GO:0004047">
    <property type="term" value="F:aminomethyltransferase activity"/>
    <property type="evidence" value="ECO:0007669"/>
    <property type="project" value="UniProtKB-EC"/>
</dbReference>
<dbReference type="EC" id="2.1.2.10" evidence="8"/>
<dbReference type="Gene3D" id="3.30.70.1400">
    <property type="entry name" value="Aminomethyltransferase beta-barrel domains"/>
    <property type="match status" value="1"/>
</dbReference>
<accession>A0A0T5P7A7</accession>
<dbReference type="Gene3D" id="2.40.30.110">
    <property type="entry name" value="Aminomethyltransferase beta-barrel domains"/>
    <property type="match status" value="1"/>
</dbReference>
<geneLocation type="plasmid" evidence="10">
    <name>pridsm_01</name>
</geneLocation>
<dbReference type="InterPro" id="IPR006076">
    <property type="entry name" value="FAD-dep_OxRdtase"/>
</dbReference>
<evidence type="ECO:0000313" key="9">
    <source>
        <dbReference type="Proteomes" id="UP000051401"/>
    </source>
</evidence>
<dbReference type="Proteomes" id="UP000325785">
    <property type="component" value="Plasmid pRIdsm_01"/>
</dbReference>
<dbReference type="InterPro" id="IPR032503">
    <property type="entry name" value="FAO_M"/>
</dbReference>
<dbReference type="Proteomes" id="UP000051401">
    <property type="component" value="Unassembled WGS sequence"/>
</dbReference>
<gene>
    <name evidence="8" type="primary">gcvT_19</name>
    <name evidence="8" type="ORF">RIdsm_05412</name>
    <name evidence="7" type="ORF">XM52_15175</name>
</gene>
<keyword evidence="2" id="KW-0560">Oxidoreductase</keyword>
<dbReference type="EMBL" id="LAXI01000010">
    <property type="protein sequence ID" value="KRS16924.1"/>
    <property type="molecule type" value="Genomic_DNA"/>
</dbReference>
<dbReference type="PANTHER" id="PTHR43757:SF2">
    <property type="entry name" value="AMINOMETHYLTRANSFERASE, MITOCHONDRIAL"/>
    <property type="match status" value="1"/>
</dbReference>
<protein>
    <submittedName>
        <fullName evidence="7">Aminomethyltransferase</fullName>
        <ecNumber evidence="8">2.1.2.10</ecNumber>
    </submittedName>
</protein>
<dbReference type="OrthoDB" id="9804379at2"/>
<feature type="domain" description="FAD dependent oxidoreductase" evidence="3">
    <location>
        <begin position="7"/>
        <end position="368"/>
    </location>
</feature>
<dbReference type="RefSeq" id="WP_057816998.1">
    <property type="nucleotide sequence ID" value="NZ_CP031599.1"/>
</dbReference>
<keyword evidence="8" id="KW-0614">Plasmid</keyword>
<dbReference type="Pfam" id="PF08669">
    <property type="entry name" value="GCV_T_C"/>
    <property type="match status" value="1"/>
</dbReference>
<dbReference type="InterPro" id="IPR013977">
    <property type="entry name" value="GcvT_C"/>
</dbReference>
<feature type="domain" description="Aminomethyltransferase C-terminal" evidence="5">
    <location>
        <begin position="729"/>
        <end position="794"/>
    </location>
</feature>
<dbReference type="SUPFAM" id="SSF101790">
    <property type="entry name" value="Aminomethyltransferase beta-barrel domain"/>
    <property type="match status" value="1"/>
</dbReference>
<evidence type="ECO:0000313" key="10">
    <source>
        <dbReference type="Proteomes" id="UP000325785"/>
    </source>
</evidence>
<dbReference type="SUPFAM" id="SSF103025">
    <property type="entry name" value="Folate-binding domain"/>
    <property type="match status" value="1"/>
</dbReference>
<evidence type="ECO:0000259" key="6">
    <source>
        <dbReference type="Pfam" id="PF16350"/>
    </source>
</evidence>
<dbReference type="Gene3D" id="3.50.50.60">
    <property type="entry name" value="FAD/NAD(P)-binding domain"/>
    <property type="match status" value="1"/>
</dbReference>
<dbReference type="InterPro" id="IPR006222">
    <property type="entry name" value="GCVT_N"/>
</dbReference>
<keyword evidence="7" id="KW-0489">Methyltransferase</keyword>
<dbReference type="InterPro" id="IPR027266">
    <property type="entry name" value="TrmE/GcvT-like"/>
</dbReference>
<feature type="domain" description="GCVT N-terminal" evidence="4">
    <location>
        <begin position="427"/>
        <end position="697"/>
    </location>
</feature>
<dbReference type="GO" id="GO:0032259">
    <property type="term" value="P:methylation"/>
    <property type="evidence" value="ECO:0007669"/>
    <property type="project" value="UniProtKB-KW"/>
</dbReference>
<dbReference type="GO" id="GO:0016491">
    <property type="term" value="F:oxidoreductase activity"/>
    <property type="evidence" value="ECO:0007669"/>
    <property type="project" value="UniProtKB-KW"/>
</dbReference>
<organism evidence="7 9">
    <name type="scientific">Roseovarius indicus</name>
    <dbReference type="NCBI Taxonomy" id="540747"/>
    <lineage>
        <taxon>Bacteria</taxon>
        <taxon>Pseudomonadati</taxon>
        <taxon>Pseudomonadota</taxon>
        <taxon>Alphaproteobacteria</taxon>
        <taxon>Rhodobacterales</taxon>
        <taxon>Roseobacteraceae</taxon>
        <taxon>Roseovarius</taxon>
    </lineage>
</organism>
<geneLocation type="plasmid" evidence="8">
    <name>pRIdsm_01</name>
</geneLocation>
<evidence type="ECO:0000313" key="8">
    <source>
        <dbReference type="EMBL" id="QEW29567.1"/>
    </source>
</evidence>
<dbReference type="InterPro" id="IPR028896">
    <property type="entry name" value="GcvT/YgfZ/DmdA"/>
</dbReference>
<evidence type="ECO:0000259" key="4">
    <source>
        <dbReference type="Pfam" id="PF01571"/>
    </source>
</evidence>
<keyword evidence="7" id="KW-0808">Transferase</keyword>
<evidence type="ECO:0000313" key="7">
    <source>
        <dbReference type="EMBL" id="KRS16924.1"/>
    </source>
</evidence>
<evidence type="ECO:0000256" key="2">
    <source>
        <dbReference type="ARBA" id="ARBA00023002"/>
    </source>
</evidence>
<dbReference type="SUPFAM" id="SSF54373">
    <property type="entry name" value="FAD-linked reductases, C-terminal domain"/>
    <property type="match status" value="1"/>
</dbReference>
<dbReference type="Pfam" id="PF01266">
    <property type="entry name" value="DAO"/>
    <property type="match status" value="1"/>
</dbReference>
<dbReference type="KEGG" id="rid:RIdsm_05412"/>